<keyword evidence="5" id="KW-1185">Reference proteome</keyword>
<evidence type="ECO:0000313" key="5">
    <source>
        <dbReference type="Proteomes" id="UP001500518"/>
    </source>
</evidence>
<dbReference type="Proteomes" id="UP001500518">
    <property type="component" value="Unassembled WGS sequence"/>
</dbReference>
<dbReference type="Gene3D" id="3.30.910.20">
    <property type="entry name" value="Skp domain"/>
    <property type="match status" value="1"/>
</dbReference>
<protein>
    <recommendedName>
        <fullName evidence="6">OmpH family outer membrane protein</fullName>
    </recommendedName>
</protein>
<organism evidence="4 5">
    <name type="scientific">Erythrobacter westpacificensis</name>
    <dbReference type="NCBI Taxonomy" id="1055231"/>
    <lineage>
        <taxon>Bacteria</taxon>
        <taxon>Pseudomonadati</taxon>
        <taxon>Pseudomonadota</taxon>
        <taxon>Alphaproteobacteria</taxon>
        <taxon>Sphingomonadales</taxon>
        <taxon>Erythrobacteraceae</taxon>
        <taxon>Erythrobacter/Porphyrobacter group</taxon>
        <taxon>Erythrobacter</taxon>
    </lineage>
</organism>
<dbReference type="EMBL" id="BAABHV010000021">
    <property type="protein sequence ID" value="GAA5059053.1"/>
    <property type="molecule type" value="Genomic_DNA"/>
</dbReference>
<keyword evidence="2 3" id="KW-0732">Signal</keyword>
<sequence>MNIVTKSALGAVLAAASVVAPAVVAPAAAQSNERVAFVNVQAVVVNSTAYQTAQTQRQTTYAAQLQQAETRRAAIQAQLDPLITAFNTARQQPNADQAALQQQAAQIQQIQQNGQNELQQILAPVALSQAYVEEQIREQLGTAIQNAARAQGVTLVISPETILHAEASHNLNEATLAQLNSLLPSAQLVPPDGWLPAEMRAQQEAAAAAQVQAGAQQPATTGR</sequence>
<evidence type="ECO:0000256" key="3">
    <source>
        <dbReference type="SAM" id="SignalP"/>
    </source>
</evidence>
<dbReference type="PANTHER" id="PTHR35089:SF1">
    <property type="entry name" value="CHAPERONE PROTEIN SKP"/>
    <property type="match status" value="1"/>
</dbReference>
<dbReference type="InterPro" id="IPR005632">
    <property type="entry name" value="Chaperone_Skp"/>
</dbReference>
<evidence type="ECO:0000256" key="2">
    <source>
        <dbReference type="ARBA" id="ARBA00022729"/>
    </source>
</evidence>
<dbReference type="InterPro" id="IPR024930">
    <property type="entry name" value="Skp_dom_sf"/>
</dbReference>
<accession>A0ABP9KLE3</accession>
<evidence type="ECO:0000313" key="4">
    <source>
        <dbReference type="EMBL" id="GAA5059053.1"/>
    </source>
</evidence>
<dbReference type="RefSeq" id="WP_346033447.1">
    <property type="nucleotide sequence ID" value="NZ_BAABHV010000021.1"/>
</dbReference>
<gene>
    <name evidence="4" type="ORF">GCM10023208_25940</name>
</gene>
<comment type="similarity">
    <text evidence="1">Belongs to the Skp family.</text>
</comment>
<proteinExistence type="inferred from homology"/>
<reference evidence="5" key="1">
    <citation type="journal article" date="2019" name="Int. J. Syst. Evol. Microbiol.">
        <title>The Global Catalogue of Microorganisms (GCM) 10K type strain sequencing project: providing services to taxonomists for standard genome sequencing and annotation.</title>
        <authorList>
            <consortium name="The Broad Institute Genomics Platform"/>
            <consortium name="The Broad Institute Genome Sequencing Center for Infectious Disease"/>
            <person name="Wu L."/>
            <person name="Ma J."/>
        </authorList>
    </citation>
    <scope>NUCLEOTIDE SEQUENCE [LARGE SCALE GENOMIC DNA]</scope>
    <source>
        <strain evidence="5">JCM 18014</strain>
    </source>
</reference>
<dbReference type="SUPFAM" id="SSF111384">
    <property type="entry name" value="OmpH-like"/>
    <property type="match status" value="1"/>
</dbReference>
<dbReference type="Pfam" id="PF03938">
    <property type="entry name" value="OmpH"/>
    <property type="match status" value="1"/>
</dbReference>
<evidence type="ECO:0000256" key="1">
    <source>
        <dbReference type="ARBA" id="ARBA00009091"/>
    </source>
</evidence>
<evidence type="ECO:0008006" key="6">
    <source>
        <dbReference type="Google" id="ProtNLM"/>
    </source>
</evidence>
<feature type="signal peptide" evidence="3">
    <location>
        <begin position="1"/>
        <end position="22"/>
    </location>
</feature>
<comment type="caution">
    <text evidence="4">The sequence shown here is derived from an EMBL/GenBank/DDBJ whole genome shotgun (WGS) entry which is preliminary data.</text>
</comment>
<name>A0ABP9KLE3_9SPHN</name>
<dbReference type="PANTHER" id="PTHR35089">
    <property type="entry name" value="CHAPERONE PROTEIN SKP"/>
    <property type="match status" value="1"/>
</dbReference>
<dbReference type="SMART" id="SM00935">
    <property type="entry name" value="OmpH"/>
    <property type="match status" value="1"/>
</dbReference>
<feature type="chain" id="PRO_5046498692" description="OmpH family outer membrane protein" evidence="3">
    <location>
        <begin position="23"/>
        <end position="223"/>
    </location>
</feature>